<keyword evidence="5 9" id="KW-0863">Zinc-finger</keyword>
<feature type="compositionally biased region" description="Basic and acidic residues" evidence="10">
    <location>
        <begin position="344"/>
        <end position="358"/>
    </location>
</feature>
<dbReference type="InterPro" id="IPR022557">
    <property type="entry name" value="SARA-like_C"/>
</dbReference>
<dbReference type="Proteomes" id="UP000007754">
    <property type="component" value="Chromosome Z"/>
</dbReference>
<feature type="region of interest" description="Disordered" evidence="10">
    <location>
        <begin position="662"/>
        <end position="696"/>
    </location>
</feature>
<dbReference type="GO" id="GO:0031901">
    <property type="term" value="C:early endosome membrane"/>
    <property type="evidence" value="ECO:0007669"/>
    <property type="project" value="UniProtKB-SubCell"/>
</dbReference>
<dbReference type="HOGENOM" id="CLU_016038_0_0_1"/>
<dbReference type="InterPro" id="IPR013083">
    <property type="entry name" value="Znf_RING/FYVE/PHD"/>
</dbReference>
<evidence type="ECO:0000313" key="13">
    <source>
        <dbReference type="Proteomes" id="UP000007754"/>
    </source>
</evidence>
<dbReference type="OrthoDB" id="5872154at2759"/>
<dbReference type="Gene3D" id="3.30.40.10">
    <property type="entry name" value="Zinc/RING finger domain, C3HC4 (zinc finger)"/>
    <property type="match status" value="1"/>
</dbReference>
<dbReference type="PANTHER" id="PTHR46319:SF1">
    <property type="entry name" value="ZINC FINGER FYVE DOMAIN-CONTAINING PROTEIN 16"/>
    <property type="match status" value="1"/>
</dbReference>
<sequence length="1520" mass="163295">MDSYFKAAICDLDKLLDEFEQNTDECECFRTPQNPHDSKLPSALDCSDAHPTAELPEDPAGCPAPEESSLCAPAGTSDVLSFSPPKEKGVAGPDLLSTVDKSNALNEIQALSLGRRSVPVCDLVSDTANLIPSVAAAPEGAQELRPDEFPCSQGPAGCGVSCVPIPACVTSPGCSRAASTQQRDGDSVLQDSGHLTAEQINNFTLKPEGYAAGAVLGLCDDQHGTEPVKCNEVLNHPEQTAALDTECVTVTSQSLNAHGPKDEESCEKLPLEQQDDSAGSAASKEVYGGNAIGKVDPKDGSDADSMPLDLPKIHPLHNSRAAVPGSCVLAGSSCQIGAEVELEKKGTEENIDSEERNSSEIPNSVSSSCVSAKDVQTSLSCLSLPVSMCGSLVVTEEKVNPLPQTAVAEVISDTVAVHAGECKTHLPGRESTENSSWHEQEDVAEISESIAEESRDGEKCNTENVIDDSDSQQIKAFASAFLDLGAEPYGSGADTFYDESMSSTMADFTVEENVIKSDILISDAELDDFLYGQSLQSSVLKSSDNDGNLVEAGADEGSLTDLNNLNFTEVSEELMQTKLEEITSSNSNLEVSVPDNEVEAAAEASTSQSQGMTESGRGALASDVCVKGARPKQLPDLSQGAAGQKQLSRTNVLERVNQECGSVSPEAALSDTRVNVGSTDPGEGSSEAGGNQTSEGTELCKAPAALSWKQPLWVPDSEAPNCMNCQAKFTFTKRRHHCRACGKVFCGSCCKRKCKLQYMEKEARVCTGCYDDINKAQAFERMMSPTGPVPSSIVSSEHSSAVPPVEEAQLLGGAGSPSPSALLPISALKQPGPEGLCPREQKRVWFADGILPNGEVADTAKLSSGAKRSQESSPESPDLPAMPTVAAGAANPEEDDVVTDVNEKLMEEIDEMTRMEELRVSVPSAGAQQAAPAQSEAAPSYGSAPLGAEERSPAAAEKSSPSAVGQSTQAGPVSASSYRALCGVENWVRREVSLLPDGDQLPPLLLALGENGKDLLVEEHPFRQKVTLLLEEGGSNPLTFILNANLLVNVKLITYSSEKCWWFSTNGLHGLGQAEIVILLQRLPDEDVFPSEIFKLFLDIYKGAMKGRFIKNMENITFTENFLSNKEHGGFLFVSPTFQKLDDQILPDNPFLFGILIHKLEIPWAKVFPIRLMLRLGAEYGAYPTPVVSVRHRRPLFGDIGHTIMNLLVDLRNYKYTLHTIENLFVHVEMGRSCIKIPRRKYNEVMRVLDSSNEHVISIGASFNTEADSHLVCVQNKQGHYHTQAISATGQPREVTGASFVVFNGALKTSLGLLAKSSIVEDGLMVQITQETMESLRQALRDKKDFKITCGKVDAGAMKEYVDICWVEDEEKTNKGILSPVDGESMEGTRSEKAPQYRGFKKEGKVMKCTEVYYFAKDHELSSAVPHDFAKEIAIACSTALWPHLKTLKNNGMNKIGLRVSIDSDMVEYLAGSGGHLLPQSYLNDLDSALIPVVHSGMSDPTALPLKIELVFFIIEHLSG</sequence>
<evidence type="ECO:0000256" key="8">
    <source>
        <dbReference type="PIRNR" id="PIRNR037289"/>
    </source>
</evidence>
<dbReference type="KEGG" id="tgu:100221821"/>
<dbReference type="InParanoid" id="H1A4J8"/>
<dbReference type="PANTHER" id="PTHR46319">
    <property type="entry name" value="ZINC FINGER FYVE DOMAIN-CONTAINING PROTEIN"/>
    <property type="match status" value="1"/>
</dbReference>
<dbReference type="GO" id="GO:0008270">
    <property type="term" value="F:zinc ion binding"/>
    <property type="evidence" value="ECO:0007669"/>
    <property type="project" value="UniProtKB-KW"/>
</dbReference>
<dbReference type="InterPro" id="IPR017455">
    <property type="entry name" value="Znf_FYVE-rel"/>
</dbReference>
<keyword evidence="13" id="KW-1185">Reference proteome</keyword>
<dbReference type="GO" id="GO:0005545">
    <property type="term" value="F:1-phosphatidylinositol binding"/>
    <property type="evidence" value="ECO:0007669"/>
    <property type="project" value="UniProtKB-ARBA"/>
</dbReference>
<dbReference type="CTD" id="9765"/>
<dbReference type="GO" id="GO:0005829">
    <property type="term" value="C:cytosol"/>
    <property type="evidence" value="ECO:0007669"/>
    <property type="project" value="UniProtKB-UniRule"/>
</dbReference>
<feature type="domain" description="FYVE-type" evidence="11">
    <location>
        <begin position="716"/>
        <end position="774"/>
    </location>
</feature>
<dbReference type="Pfam" id="PF11979">
    <property type="entry name" value="SARA_C"/>
    <property type="match status" value="1"/>
</dbReference>
<proteinExistence type="predicted"/>
<evidence type="ECO:0000256" key="1">
    <source>
        <dbReference type="ARBA" id="ARBA00022490"/>
    </source>
</evidence>
<evidence type="ECO:0000256" key="5">
    <source>
        <dbReference type="ARBA" id="ARBA00022771"/>
    </source>
</evidence>
<dbReference type="FunFam" id="3.30.1360.220:FF:000001">
    <property type="entry name" value="Zinc finger, FYVE domain-containing 9a"/>
    <property type="match status" value="1"/>
</dbReference>
<dbReference type="FunFam" id="3.30.40.10:FF:000084">
    <property type="entry name" value="Zinc finger, FYVE domain-containing 9b"/>
    <property type="match status" value="1"/>
</dbReference>
<evidence type="ECO:0000256" key="6">
    <source>
        <dbReference type="ARBA" id="ARBA00022833"/>
    </source>
</evidence>
<dbReference type="GeneTree" id="ENSGT00940000154290"/>
<feature type="compositionally biased region" description="Low complexity" evidence="10">
    <location>
        <begin position="953"/>
        <end position="963"/>
    </location>
</feature>
<keyword evidence="6" id="KW-0862">Zinc</keyword>
<dbReference type="InterPro" id="IPR000306">
    <property type="entry name" value="Znf_FYVE"/>
</dbReference>
<reference evidence="12 13" key="1">
    <citation type="journal article" date="2010" name="Nature">
        <title>The genome of a songbird.</title>
        <authorList>
            <person name="Warren W.C."/>
            <person name="Clayton D.F."/>
            <person name="Ellegren H."/>
            <person name="Arnold A.P."/>
            <person name="Hillier L.W."/>
            <person name="Kunstner A."/>
            <person name="Searle S."/>
            <person name="White S."/>
            <person name="Vilella A.J."/>
            <person name="Fairley S."/>
            <person name="Heger A."/>
            <person name="Kong L."/>
            <person name="Ponting C.P."/>
            <person name="Jarvis E.D."/>
            <person name="Mello C.V."/>
            <person name="Minx P."/>
            <person name="Lovell P."/>
            <person name="Velho T.A."/>
            <person name="Ferris M."/>
            <person name="Balakrishnan C.N."/>
            <person name="Sinha S."/>
            <person name="Blatti C."/>
            <person name="London S.E."/>
            <person name="Li Y."/>
            <person name="Lin Y.C."/>
            <person name="George J."/>
            <person name="Sweedler J."/>
            <person name="Southey B."/>
            <person name="Gunaratne P."/>
            <person name="Watson M."/>
            <person name="Nam K."/>
            <person name="Backstrom N."/>
            <person name="Smeds L."/>
            <person name="Nabholz B."/>
            <person name="Itoh Y."/>
            <person name="Whitney O."/>
            <person name="Pfenning A.R."/>
            <person name="Howard J."/>
            <person name="Volker M."/>
            <person name="Skinner B.M."/>
            <person name="Griffin D.K."/>
            <person name="Ye L."/>
            <person name="McLaren W.M."/>
            <person name="Flicek P."/>
            <person name="Quesada V."/>
            <person name="Velasco G."/>
            <person name="Lopez-Otin C."/>
            <person name="Puente X.S."/>
            <person name="Olender T."/>
            <person name="Lancet D."/>
            <person name="Smit A.F."/>
            <person name="Hubley R."/>
            <person name="Konkel M.K."/>
            <person name="Walker J.A."/>
            <person name="Batzer M.A."/>
            <person name="Gu W."/>
            <person name="Pollock D.D."/>
            <person name="Chen L."/>
            <person name="Cheng Z."/>
            <person name="Eichler E.E."/>
            <person name="Stapley J."/>
            <person name="Slate J."/>
            <person name="Ekblom R."/>
            <person name="Birkhead T."/>
            <person name="Burke T."/>
            <person name="Burt D."/>
            <person name="Scharff C."/>
            <person name="Adam I."/>
            <person name="Richard H."/>
            <person name="Sultan M."/>
            <person name="Soldatov A."/>
            <person name="Lehrach H."/>
            <person name="Edwards S.V."/>
            <person name="Yang S.P."/>
            <person name="Li X."/>
            <person name="Graves T."/>
            <person name="Fulton L."/>
            <person name="Nelson J."/>
            <person name="Chinwalla A."/>
            <person name="Hou S."/>
            <person name="Mardis E.R."/>
            <person name="Wilson R.K."/>
        </authorList>
    </citation>
    <scope>NUCLEOTIDE SEQUENCE [LARGE SCALE GENOMIC DNA]</scope>
</reference>
<dbReference type="SUPFAM" id="SSF57903">
    <property type="entry name" value="FYVE/PHD zinc finger"/>
    <property type="match status" value="1"/>
</dbReference>
<evidence type="ECO:0000256" key="4">
    <source>
        <dbReference type="ARBA" id="ARBA00022753"/>
    </source>
</evidence>
<dbReference type="Ensembl" id="ENSTGUT00000018219.2">
    <property type="protein sequence ID" value="ENSTGUP00000017814.2"/>
    <property type="gene ID" value="ENSTGUG00000017532.2"/>
</dbReference>
<name>H1A4J8_TAEGU</name>
<dbReference type="GO" id="GO:0006622">
    <property type="term" value="P:protein targeting to lysosome"/>
    <property type="evidence" value="ECO:0007669"/>
    <property type="project" value="TreeGrafter"/>
</dbReference>
<gene>
    <name evidence="12" type="primary">ZFYVE16</name>
</gene>
<keyword evidence="7 8" id="KW-0472">Membrane</keyword>
<dbReference type="Gene3D" id="3.30.1360.220">
    <property type="entry name" value="Domain of unknown function (DUF3480), N-terminal subdomain"/>
    <property type="match status" value="1"/>
</dbReference>
<evidence type="ECO:0000313" key="12">
    <source>
        <dbReference type="Ensembl" id="ENSTGUP00000017814.2"/>
    </source>
</evidence>
<organism evidence="12 13">
    <name type="scientific">Taeniopygia guttata</name>
    <name type="common">Zebra finch</name>
    <name type="synonym">Poephila guttata</name>
    <dbReference type="NCBI Taxonomy" id="59729"/>
    <lineage>
        <taxon>Eukaryota</taxon>
        <taxon>Metazoa</taxon>
        <taxon>Chordata</taxon>
        <taxon>Craniata</taxon>
        <taxon>Vertebrata</taxon>
        <taxon>Euteleostomi</taxon>
        <taxon>Archelosauria</taxon>
        <taxon>Archosauria</taxon>
        <taxon>Dinosauria</taxon>
        <taxon>Saurischia</taxon>
        <taxon>Theropoda</taxon>
        <taxon>Coelurosauria</taxon>
        <taxon>Aves</taxon>
        <taxon>Neognathae</taxon>
        <taxon>Neoaves</taxon>
        <taxon>Telluraves</taxon>
        <taxon>Australaves</taxon>
        <taxon>Passeriformes</taxon>
        <taxon>Passeroidea</taxon>
        <taxon>Estrildidae</taxon>
        <taxon>Estrildinae</taxon>
        <taxon>Taeniopygia</taxon>
    </lineage>
</organism>
<protein>
    <recommendedName>
        <fullName evidence="8">Zinc finger FYVE domain-containing protein</fullName>
    </recommendedName>
</protein>
<dbReference type="SMART" id="SM01421">
    <property type="entry name" value="DUF3480"/>
    <property type="match status" value="1"/>
</dbReference>
<feature type="region of interest" description="Disordered" evidence="10">
    <location>
        <begin position="344"/>
        <end position="367"/>
    </location>
</feature>
<reference evidence="12" key="2">
    <citation type="submission" date="2025-08" db="UniProtKB">
        <authorList>
            <consortium name="Ensembl"/>
        </authorList>
    </citation>
    <scope>IDENTIFICATION</scope>
</reference>
<dbReference type="OMA" id="GIDKYVC"/>
<feature type="compositionally biased region" description="Basic and acidic residues" evidence="10">
    <location>
        <begin position="259"/>
        <end position="270"/>
    </location>
</feature>
<feature type="region of interest" description="Disordered" evidence="10">
    <location>
        <begin position="859"/>
        <end position="897"/>
    </location>
</feature>
<evidence type="ECO:0000256" key="7">
    <source>
        <dbReference type="ARBA" id="ARBA00023136"/>
    </source>
</evidence>
<dbReference type="Gene3D" id="3.30.500.40">
    <property type="match status" value="1"/>
</dbReference>
<dbReference type="InterPro" id="IPR035438">
    <property type="entry name" value="SARA/endofin"/>
</dbReference>
<keyword evidence="1 8" id="KW-0963">Cytoplasm</keyword>
<reference evidence="12" key="3">
    <citation type="submission" date="2025-09" db="UniProtKB">
        <authorList>
            <consortium name="Ensembl"/>
        </authorList>
    </citation>
    <scope>IDENTIFICATION</scope>
</reference>
<keyword evidence="3 8" id="KW-0479">Metal-binding</keyword>
<feature type="region of interest" description="Disordered" evidence="10">
    <location>
        <begin position="919"/>
        <end position="970"/>
    </location>
</feature>
<evidence type="ECO:0000256" key="2">
    <source>
        <dbReference type="ARBA" id="ARBA00022553"/>
    </source>
</evidence>
<feature type="region of interest" description="Disordered" evidence="10">
    <location>
        <begin position="31"/>
        <end position="68"/>
    </location>
</feature>
<keyword evidence="4 8" id="KW-0967">Endosome</keyword>
<dbReference type="SMART" id="SM00064">
    <property type="entry name" value="FYVE"/>
    <property type="match status" value="1"/>
</dbReference>
<dbReference type="PIRSF" id="PIRSF037289">
    <property type="entry name" value="SARA/endofin"/>
    <property type="match status" value="1"/>
</dbReference>
<dbReference type="Pfam" id="PF01363">
    <property type="entry name" value="FYVE"/>
    <property type="match status" value="1"/>
</dbReference>
<evidence type="ECO:0000256" key="10">
    <source>
        <dbReference type="SAM" id="MobiDB-lite"/>
    </source>
</evidence>
<keyword evidence="2" id="KW-0597">Phosphoprotein</keyword>
<dbReference type="PROSITE" id="PS50178">
    <property type="entry name" value="ZF_FYVE"/>
    <property type="match status" value="1"/>
</dbReference>
<feature type="region of interest" description="Disordered" evidence="10">
    <location>
        <begin position="254"/>
        <end position="307"/>
    </location>
</feature>
<dbReference type="STRING" id="59729.ENSTGUP00000017814"/>
<feature type="compositionally biased region" description="Low complexity" evidence="10">
    <location>
        <begin position="923"/>
        <end position="940"/>
    </location>
</feature>
<dbReference type="GO" id="GO:0016197">
    <property type="term" value="P:endosomal transport"/>
    <property type="evidence" value="ECO:0007669"/>
    <property type="project" value="TreeGrafter"/>
</dbReference>
<dbReference type="CDD" id="cd15729">
    <property type="entry name" value="FYVE_endofin"/>
    <property type="match status" value="1"/>
</dbReference>
<dbReference type="InterPro" id="IPR011011">
    <property type="entry name" value="Znf_FYVE_PHD"/>
</dbReference>
<evidence type="ECO:0000256" key="3">
    <source>
        <dbReference type="ARBA" id="ARBA00022723"/>
    </source>
</evidence>
<feature type="region of interest" description="Disordered" evidence="10">
    <location>
        <begin position="596"/>
        <end position="617"/>
    </location>
</feature>
<evidence type="ECO:0000259" key="11">
    <source>
        <dbReference type="PROSITE" id="PS50178"/>
    </source>
</evidence>
<comment type="subcellular location">
    <subcellularLocation>
        <location evidence="8">Cytoplasm</location>
    </subcellularLocation>
    <subcellularLocation>
        <location evidence="8">Early endosome membrane</location>
    </subcellularLocation>
</comment>
<evidence type="ECO:0000256" key="9">
    <source>
        <dbReference type="PROSITE-ProRule" id="PRU00091"/>
    </source>
</evidence>
<accession>H1A4J8</accession>